<gene>
    <name evidence="1" type="ORF">rCG_21280</name>
</gene>
<proteinExistence type="predicted"/>
<sequence>MLIGTRLTTQAREGSGAVTEDGLEPLIRLPPLPECWNYRPVPPL</sequence>
<dbReference type="AlphaFoldDB" id="A6J005"/>
<dbReference type="EMBL" id="CH473973">
    <property type="protein sequence ID" value="EDM13244.1"/>
    <property type="molecule type" value="Genomic_DNA"/>
</dbReference>
<reference evidence="1 2" key="1">
    <citation type="submission" date="2005-07" db="EMBL/GenBank/DDBJ databases">
        <authorList>
            <person name="Mural R.J."/>
            <person name="Li P.W."/>
            <person name="Adams M.D."/>
            <person name="Amanatides P.G."/>
            <person name="Baden-Tillson H."/>
            <person name="Barnstead M."/>
            <person name="Chin S.H."/>
            <person name="Dew I."/>
            <person name="Evans C.A."/>
            <person name="Ferriera S."/>
            <person name="Flanigan M."/>
            <person name="Fosler C."/>
            <person name="Glodek A."/>
            <person name="Gu Z."/>
            <person name="Holt R.A."/>
            <person name="Jennings D."/>
            <person name="Kraft C.L."/>
            <person name="Lu F."/>
            <person name="Nguyen T."/>
            <person name="Nusskern D.R."/>
            <person name="Pfannkoch C.M."/>
            <person name="Sitter C."/>
            <person name="Sutton G.G."/>
            <person name="Venter J.C."/>
            <person name="Wang Z."/>
            <person name="Woodage T."/>
            <person name="Zheng X.H."/>
            <person name="Zhong F."/>
        </authorList>
    </citation>
    <scope>NUCLEOTIDE SEQUENCE [LARGE SCALE GENOMIC DNA]</scope>
    <source>
        <strain>BN</strain>
        <strain evidence="2">Sprague-Dawley</strain>
    </source>
</reference>
<organism evidence="1 2">
    <name type="scientific">Rattus norvegicus</name>
    <name type="common">Rat</name>
    <dbReference type="NCBI Taxonomy" id="10116"/>
    <lineage>
        <taxon>Eukaryota</taxon>
        <taxon>Metazoa</taxon>
        <taxon>Chordata</taxon>
        <taxon>Craniata</taxon>
        <taxon>Vertebrata</taxon>
        <taxon>Euteleostomi</taxon>
        <taxon>Mammalia</taxon>
        <taxon>Eutheria</taxon>
        <taxon>Euarchontoglires</taxon>
        <taxon>Glires</taxon>
        <taxon>Rodentia</taxon>
        <taxon>Myomorpha</taxon>
        <taxon>Muroidea</taxon>
        <taxon>Muridae</taxon>
        <taxon>Murinae</taxon>
        <taxon>Rattus</taxon>
    </lineage>
</organism>
<name>A6J005_RAT</name>
<accession>A6J005</accession>
<protein>
    <submittedName>
        <fullName evidence="1">RCG21280</fullName>
    </submittedName>
</protein>
<evidence type="ECO:0000313" key="2">
    <source>
        <dbReference type="Proteomes" id="UP000234681"/>
    </source>
</evidence>
<dbReference type="Proteomes" id="UP000234681">
    <property type="component" value="Chromosome 12"/>
</dbReference>
<evidence type="ECO:0000313" key="1">
    <source>
        <dbReference type="EMBL" id="EDM13244.1"/>
    </source>
</evidence>